<organism evidence="5 6">
    <name type="scientific">Salix suchowensis</name>
    <dbReference type="NCBI Taxonomy" id="1278906"/>
    <lineage>
        <taxon>Eukaryota</taxon>
        <taxon>Viridiplantae</taxon>
        <taxon>Streptophyta</taxon>
        <taxon>Embryophyta</taxon>
        <taxon>Tracheophyta</taxon>
        <taxon>Spermatophyta</taxon>
        <taxon>Magnoliopsida</taxon>
        <taxon>eudicotyledons</taxon>
        <taxon>Gunneridae</taxon>
        <taxon>Pentapetalae</taxon>
        <taxon>rosids</taxon>
        <taxon>fabids</taxon>
        <taxon>Malpighiales</taxon>
        <taxon>Salicaceae</taxon>
        <taxon>Saliceae</taxon>
        <taxon>Salix</taxon>
    </lineage>
</organism>
<evidence type="ECO:0000256" key="1">
    <source>
        <dbReference type="ARBA" id="ARBA00022723"/>
    </source>
</evidence>
<keyword evidence="6" id="KW-1185">Reference proteome</keyword>
<reference evidence="5" key="2">
    <citation type="journal article" date="2023" name="Int. J. Mol. Sci.">
        <title>De Novo Assembly and Annotation of 11 Diverse Shrub Willow (Salix) Genomes Reveals Novel Gene Organization in Sex-Linked Regions.</title>
        <authorList>
            <person name="Hyden B."/>
            <person name="Feng K."/>
            <person name="Yates T.B."/>
            <person name="Jawdy S."/>
            <person name="Cereghino C."/>
            <person name="Smart L.B."/>
            <person name="Muchero W."/>
        </authorList>
    </citation>
    <scope>NUCLEOTIDE SEQUENCE</scope>
    <source>
        <tissue evidence="5">Shoot tip</tissue>
    </source>
</reference>
<evidence type="ECO:0000259" key="4">
    <source>
        <dbReference type="Pfam" id="PF00394"/>
    </source>
</evidence>
<dbReference type="PANTHER" id="PTHR11709:SF394">
    <property type="entry name" value="FI03373P-RELATED"/>
    <property type="match status" value="1"/>
</dbReference>
<dbReference type="Gene3D" id="2.60.40.420">
    <property type="entry name" value="Cupredoxins - blue copper proteins"/>
    <property type="match status" value="1"/>
</dbReference>
<gene>
    <name evidence="5" type="ORF">OIU77_029298</name>
</gene>
<dbReference type="Pfam" id="PF00394">
    <property type="entry name" value="Cu-oxidase"/>
    <property type="match status" value="1"/>
</dbReference>
<proteinExistence type="predicted"/>
<protein>
    <recommendedName>
        <fullName evidence="4">Plastocyanin-like domain-containing protein</fullName>
    </recommendedName>
</protein>
<dbReference type="InterPro" id="IPR001117">
    <property type="entry name" value="Cu-oxidase_2nd"/>
</dbReference>
<dbReference type="InterPro" id="IPR008972">
    <property type="entry name" value="Cupredoxin"/>
</dbReference>
<dbReference type="EMBL" id="JAPFFI010000008">
    <property type="protein sequence ID" value="KAJ6386295.1"/>
    <property type="molecule type" value="Genomic_DNA"/>
</dbReference>
<dbReference type="SUPFAM" id="SSF49503">
    <property type="entry name" value="Cupredoxins"/>
    <property type="match status" value="1"/>
</dbReference>
<keyword evidence="2" id="KW-0560">Oxidoreductase</keyword>
<feature type="domain" description="Plastocyanin-like" evidence="4">
    <location>
        <begin position="1"/>
        <end position="62"/>
    </location>
</feature>
<keyword evidence="1" id="KW-0479">Metal-binding</keyword>
<dbReference type="InterPro" id="IPR045087">
    <property type="entry name" value="Cu-oxidase_fam"/>
</dbReference>
<name>A0ABQ9BM90_9ROSI</name>
<evidence type="ECO:0000313" key="6">
    <source>
        <dbReference type="Proteomes" id="UP001141253"/>
    </source>
</evidence>
<evidence type="ECO:0000313" key="5">
    <source>
        <dbReference type="EMBL" id="KAJ6386295.1"/>
    </source>
</evidence>
<evidence type="ECO:0000256" key="3">
    <source>
        <dbReference type="ARBA" id="ARBA00023008"/>
    </source>
</evidence>
<dbReference type="PANTHER" id="PTHR11709">
    <property type="entry name" value="MULTI-COPPER OXIDASE"/>
    <property type="match status" value="1"/>
</dbReference>
<keyword evidence="3" id="KW-0186">Copper</keyword>
<accession>A0ABQ9BM90</accession>
<reference evidence="5" key="1">
    <citation type="submission" date="2022-10" db="EMBL/GenBank/DDBJ databases">
        <authorList>
            <person name="Hyden B.L."/>
            <person name="Feng K."/>
            <person name="Yates T."/>
            <person name="Jawdy S."/>
            <person name="Smart L.B."/>
            <person name="Muchero W."/>
        </authorList>
    </citation>
    <scope>NUCLEOTIDE SEQUENCE</scope>
    <source>
        <tissue evidence="5">Shoot tip</tissue>
    </source>
</reference>
<comment type="caution">
    <text evidence="5">The sequence shown here is derived from an EMBL/GenBank/DDBJ whole genome shotgun (WGS) entry which is preliminary data.</text>
</comment>
<sequence>MVVVEADGNYLQPFETDDLDIYSGESYSVLLKISQDPSQNYWISFGVRARKPHTPQALTLLRAVPYDVMKPPRNPNTTTGNGVYMLGYDSTVDVILQNANVLAENVSQTTRGISTDMISGC</sequence>
<evidence type="ECO:0000256" key="2">
    <source>
        <dbReference type="ARBA" id="ARBA00023002"/>
    </source>
</evidence>
<dbReference type="Proteomes" id="UP001141253">
    <property type="component" value="Chromosome 9"/>
</dbReference>